<evidence type="ECO:0000313" key="1">
    <source>
        <dbReference type="EMBL" id="BAD21743.1"/>
    </source>
</evidence>
<dbReference type="AlphaFoldDB" id="Q6K879"/>
<reference evidence="3" key="4">
    <citation type="journal article" date="2008" name="Nucleic Acids Res.">
        <title>The rice annotation project database (RAP-DB): 2008 update.</title>
        <authorList>
            <consortium name="The rice annotation project (RAP)"/>
        </authorList>
    </citation>
    <scope>GENOME REANNOTATION</scope>
    <source>
        <strain evidence="3">cv. Nipponbare</strain>
    </source>
</reference>
<protein>
    <submittedName>
        <fullName evidence="2">Uncharacterized protein</fullName>
    </submittedName>
</protein>
<proteinExistence type="predicted"/>
<reference evidence="3" key="3">
    <citation type="journal article" date="2005" name="Nature">
        <title>The map-based sequence of the rice genome.</title>
        <authorList>
            <consortium name="International rice genome sequencing project (IRGSP)"/>
            <person name="Matsumoto T."/>
            <person name="Wu J."/>
            <person name="Kanamori H."/>
            <person name="Katayose Y."/>
            <person name="Fujisawa M."/>
            <person name="Namiki N."/>
            <person name="Mizuno H."/>
            <person name="Yamamoto K."/>
            <person name="Antonio B.A."/>
            <person name="Baba T."/>
            <person name="Sakata K."/>
            <person name="Nagamura Y."/>
            <person name="Aoki H."/>
            <person name="Arikawa K."/>
            <person name="Arita K."/>
            <person name="Bito T."/>
            <person name="Chiden Y."/>
            <person name="Fujitsuka N."/>
            <person name="Fukunaka R."/>
            <person name="Hamada M."/>
            <person name="Harada C."/>
            <person name="Hayashi A."/>
            <person name="Hijishita S."/>
            <person name="Honda M."/>
            <person name="Hosokawa S."/>
            <person name="Ichikawa Y."/>
            <person name="Idonuma A."/>
            <person name="Iijima M."/>
            <person name="Ikeda M."/>
            <person name="Ikeno M."/>
            <person name="Ito K."/>
            <person name="Ito S."/>
            <person name="Ito T."/>
            <person name="Ito Y."/>
            <person name="Ito Y."/>
            <person name="Iwabuchi A."/>
            <person name="Kamiya K."/>
            <person name="Karasawa W."/>
            <person name="Kurita K."/>
            <person name="Katagiri S."/>
            <person name="Kikuta A."/>
            <person name="Kobayashi H."/>
            <person name="Kobayashi N."/>
            <person name="Machita K."/>
            <person name="Maehara T."/>
            <person name="Masukawa M."/>
            <person name="Mizubayashi T."/>
            <person name="Mukai Y."/>
            <person name="Nagasaki H."/>
            <person name="Nagata Y."/>
            <person name="Naito S."/>
            <person name="Nakashima M."/>
            <person name="Nakama Y."/>
            <person name="Nakamichi Y."/>
            <person name="Nakamura M."/>
            <person name="Meguro A."/>
            <person name="Negishi M."/>
            <person name="Ohta I."/>
            <person name="Ohta T."/>
            <person name="Okamoto M."/>
            <person name="Ono N."/>
            <person name="Saji S."/>
            <person name="Sakaguchi M."/>
            <person name="Sakai K."/>
            <person name="Shibata M."/>
            <person name="Shimokawa T."/>
            <person name="Song J."/>
            <person name="Takazaki Y."/>
            <person name="Terasawa K."/>
            <person name="Tsugane M."/>
            <person name="Tsuji K."/>
            <person name="Ueda S."/>
            <person name="Waki K."/>
            <person name="Yamagata H."/>
            <person name="Yamamoto M."/>
            <person name="Yamamoto S."/>
            <person name="Yamane H."/>
            <person name="Yoshiki S."/>
            <person name="Yoshihara R."/>
            <person name="Yukawa K."/>
            <person name="Zhong H."/>
            <person name="Yano M."/>
            <person name="Yuan Q."/>
            <person name="Ouyang S."/>
            <person name="Liu J."/>
            <person name="Jones K.M."/>
            <person name="Gansberger K."/>
            <person name="Moffat K."/>
            <person name="Hill J."/>
            <person name="Bera J."/>
            <person name="Fadrosh D."/>
            <person name="Jin S."/>
            <person name="Johri S."/>
            <person name="Kim M."/>
            <person name="Overton L."/>
            <person name="Reardon M."/>
            <person name="Tsitrin T."/>
            <person name="Vuong H."/>
            <person name="Weaver B."/>
            <person name="Ciecko A."/>
            <person name="Tallon L."/>
            <person name="Jackson J."/>
            <person name="Pai G."/>
            <person name="Aken S.V."/>
            <person name="Utterback T."/>
            <person name="Reidmuller S."/>
            <person name="Feldblyum T."/>
            <person name="Hsiao J."/>
            <person name="Zismann V."/>
            <person name="Iobst S."/>
            <person name="de Vazeille A.R."/>
            <person name="Buell C.R."/>
            <person name="Ying K."/>
            <person name="Li Y."/>
            <person name="Lu T."/>
            <person name="Huang Y."/>
            <person name="Zhao Q."/>
            <person name="Feng Q."/>
            <person name="Zhang L."/>
            <person name="Zhu J."/>
            <person name="Weng Q."/>
            <person name="Mu J."/>
            <person name="Lu Y."/>
            <person name="Fan D."/>
            <person name="Liu Y."/>
            <person name="Guan J."/>
            <person name="Zhang Y."/>
            <person name="Yu S."/>
            <person name="Liu X."/>
            <person name="Zhang Y."/>
            <person name="Hong G."/>
            <person name="Han B."/>
            <person name="Choisne N."/>
            <person name="Demange N."/>
            <person name="Orjeda G."/>
            <person name="Samain S."/>
            <person name="Cattolico L."/>
            <person name="Pelletier E."/>
            <person name="Couloux A."/>
            <person name="Segurens B."/>
            <person name="Wincker P."/>
            <person name="D'Hont A."/>
            <person name="Scarpelli C."/>
            <person name="Weissenbach J."/>
            <person name="Salanoubat M."/>
            <person name="Quetier F."/>
            <person name="Yu Y."/>
            <person name="Kim H.R."/>
            <person name="Rambo T."/>
            <person name="Currie J."/>
            <person name="Collura K."/>
            <person name="Luo M."/>
            <person name="Yang T."/>
            <person name="Ammiraju J.S.S."/>
            <person name="Engler F."/>
            <person name="Soderlund C."/>
            <person name="Wing R.A."/>
            <person name="Palmer L.E."/>
            <person name="de la Bastide M."/>
            <person name="Spiegel L."/>
            <person name="Nascimento L."/>
            <person name="Zutavern T."/>
            <person name="O'Shaughnessy A."/>
            <person name="Dike S."/>
            <person name="Dedhia N."/>
            <person name="Preston R."/>
            <person name="Balija V."/>
            <person name="McCombie W.R."/>
            <person name="Chow T."/>
            <person name="Chen H."/>
            <person name="Chung M."/>
            <person name="Chen C."/>
            <person name="Shaw J."/>
            <person name="Wu H."/>
            <person name="Hsiao K."/>
            <person name="Chao Y."/>
            <person name="Chu M."/>
            <person name="Cheng C."/>
            <person name="Hour A."/>
            <person name="Lee P."/>
            <person name="Lin S."/>
            <person name="Lin Y."/>
            <person name="Liou J."/>
            <person name="Liu S."/>
            <person name="Hsing Y."/>
            <person name="Raghuvanshi S."/>
            <person name="Mohanty A."/>
            <person name="Bharti A.K."/>
            <person name="Gaur A."/>
            <person name="Gupta V."/>
            <person name="Kumar D."/>
            <person name="Ravi V."/>
            <person name="Vij S."/>
            <person name="Kapur A."/>
            <person name="Khurana P."/>
            <person name="Khurana P."/>
            <person name="Khurana J.P."/>
            <person name="Tyagi A.K."/>
            <person name="Gaikwad K."/>
            <person name="Singh A."/>
            <person name="Dalal V."/>
            <person name="Srivastava S."/>
            <person name="Dixit A."/>
            <person name="Pal A.K."/>
            <person name="Ghazi I.A."/>
            <person name="Yadav M."/>
            <person name="Pandit A."/>
            <person name="Bhargava A."/>
            <person name="Sureshbabu K."/>
            <person name="Batra K."/>
            <person name="Sharma T.R."/>
            <person name="Mohapatra T."/>
            <person name="Singh N.K."/>
            <person name="Messing J."/>
            <person name="Nelson A.B."/>
            <person name="Fuks G."/>
            <person name="Kavchok S."/>
            <person name="Keizer G."/>
            <person name="Linton E."/>
            <person name="Llaca V."/>
            <person name="Song R."/>
            <person name="Tanyolac B."/>
            <person name="Young S."/>
            <person name="Ho-Il K."/>
            <person name="Hahn J.H."/>
            <person name="Sangsakoo G."/>
            <person name="Vanavichit A."/>
            <person name="de Mattos Luiz.A.T."/>
            <person name="Zimmer P.D."/>
            <person name="Malone G."/>
            <person name="Dellagostin O."/>
            <person name="de Oliveira A.C."/>
            <person name="Bevan M."/>
            <person name="Bancroft I."/>
            <person name="Minx P."/>
            <person name="Cordum H."/>
            <person name="Wilson R."/>
            <person name="Cheng Z."/>
            <person name="Jin W."/>
            <person name="Jiang J."/>
            <person name="Leong S.A."/>
            <person name="Iwama H."/>
            <person name="Gojobori T."/>
            <person name="Itoh T."/>
            <person name="Niimura Y."/>
            <person name="Fujii Y."/>
            <person name="Habara T."/>
            <person name="Sakai H."/>
            <person name="Sato Y."/>
            <person name="Wilson G."/>
            <person name="Kumar K."/>
            <person name="McCouch S."/>
            <person name="Juretic N."/>
            <person name="Hoen D."/>
            <person name="Wright S."/>
            <person name="Bruskiewich R."/>
            <person name="Bureau T."/>
            <person name="Miyao A."/>
            <person name="Hirochika H."/>
            <person name="Nishikawa T."/>
            <person name="Kadowaki K."/>
            <person name="Sugiura M."/>
            <person name="Burr B."/>
            <person name="Sasaki T."/>
        </authorList>
    </citation>
    <scope>NUCLEOTIDE SEQUENCE [LARGE SCALE GENOMIC DNA]</scope>
    <source>
        <strain evidence="3">cv. Nipponbare</strain>
    </source>
</reference>
<name>Q6K879_ORYSJ</name>
<evidence type="ECO:0000313" key="3">
    <source>
        <dbReference type="Proteomes" id="UP000000763"/>
    </source>
</evidence>
<dbReference type="EMBL" id="AP004212">
    <property type="protein sequence ID" value="BAD21750.1"/>
    <property type="molecule type" value="Genomic_DNA"/>
</dbReference>
<dbReference type="EMBL" id="AP004168">
    <property type="protein sequence ID" value="BAD21743.1"/>
    <property type="molecule type" value="Genomic_DNA"/>
</dbReference>
<evidence type="ECO:0000313" key="2">
    <source>
        <dbReference type="EMBL" id="BAD21750.1"/>
    </source>
</evidence>
<organism evidence="2 3">
    <name type="scientific">Oryza sativa subsp. japonica</name>
    <name type="common">Rice</name>
    <dbReference type="NCBI Taxonomy" id="39947"/>
    <lineage>
        <taxon>Eukaryota</taxon>
        <taxon>Viridiplantae</taxon>
        <taxon>Streptophyta</taxon>
        <taxon>Embryophyta</taxon>
        <taxon>Tracheophyta</taxon>
        <taxon>Spermatophyta</taxon>
        <taxon>Magnoliopsida</taxon>
        <taxon>Liliopsida</taxon>
        <taxon>Poales</taxon>
        <taxon>Poaceae</taxon>
        <taxon>BOP clade</taxon>
        <taxon>Oryzoideae</taxon>
        <taxon>Oryzeae</taxon>
        <taxon>Oryzinae</taxon>
        <taxon>Oryza</taxon>
        <taxon>Oryza sativa</taxon>
    </lineage>
</organism>
<gene>
    <name evidence="2" type="ORF">OJ1086_G08.7</name>
    <name evidence="1" type="ORF">OJ1756_H07.63</name>
</gene>
<reference evidence="1" key="2">
    <citation type="submission" date="2001-09" db="EMBL/GenBank/DDBJ databases">
        <title>Oryza sativa nipponbare(GA3) genomic DNA, chromosome 2, BAC clone:OJ1756_H07.</title>
        <authorList>
            <person name="Sasaki T."/>
            <person name="Matsumoto T."/>
            <person name="Yamamoto K."/>
        </authorList>
    </citation>
    <scope>NUCLEOTIDE SEQUENCE</scope>
</reference>
<sequence>MLLCYMHPAIPHVQSPPPLHPSLVLVVQWHCLSISHPSVPCAKPNLASPLLLLALALFVIPLSAPLYCCSMAHSSSQPLSLSPSTVVARTPLVPVLFVIGDSTADVGTKNYLG</sequence>
<reference evidence="2" key="1">
    <citation type="submission" date="2001-09" db="EMBL/GenBank/DDBJ databases">
        <title>Oryza sativa nipponbare(GA3) genomic DNA, chromosome 2, BAC clone:OJ1086_G08.</title>
        <authorList>
            <person name="Sasaki T."/>
            <person name="Matsumoto T."/>
            <person name="Yamamoto K."/>
        </authorList>
    </citation>
    <scope>NUCLEOTIDE SEQUENCE</scope>
</reference>
<accession>Q6K879</accession>
<dbReference type="Proteomes" id="UP000000763">
    <property type="component" value="Chromosome 2"/>
</dbReference>